<dbReference type="Pfam" id="PF10935">
    <property type="entry name" value="DUF2637"/>
    <property type="match status" value="1"/>
</dbReference>
<evidence type="ECO:0000313" key="3">
    <source>
        <dbReference type="EMBL" id="OSZ61675.1"/>
    </source>
</evidence>
<evidence type="ECO:0000256" key="1">
    <source>
        <dbReference type="SAM" id="MobiDB-lite"/>
    </source>
</evidence>
<comment type="caution">
    <text evidence="3">The sequence shown here is derived from an EMBL/GenBank/DDBJ whole genome shotgun (WGS) entry which is preliminary data.</text>
</comment>
<keyword evidence="2" id="KW-1133">Transmembrane helix</keyword>
<feature type="transmembrane region" description="Helical" evidence="2">
    <location>
        <begin position="175"/>
        <end position="195"/>
    </location>
</feature>
<keyword evidence="2" id="KW-0812">Transmembrane</keyword>
<evidence type="ECO:0000256" key="2">
    <source>
        <dbReference type="SAM" id="Phobius"/>
    </source>
</evidence>
<feature type="transmembrane region" description="Helical" evidence="2">
    <location>
        <begin position="100"/>
        <end position="123"/>
    </location>
</feature>
<dbReference type="InterPro" id="IPR021235">
    <property type="entry name" value="DUF2637"/>
</dbReference>
<feature type="region of interest" description="Disordered" evidence="1">
    <location>
        <begin position="51"/>
        <end position="93"/>
    </location>
</feature>
<name>A0ABX3YP03_9ACTN</name>
<accession>A0ABX3YP03</accession>
<evidence type="ECO:0008006" key="5">
    <source>
        <dbReference type="Google" id="ProtNLM"/>
    </source>
</evidence>
<gene>
    <name evidence="3" type="ORF">OQI_03975</name>
</gene>
<organism evidence="3 4">
    <name type="scientific">Streptomyces pharetrae CZA14</name>
    <dbReference type="NCBI Taxonomy" id="1144883"/>
    <lineage>
        <taxon>Bacteria</taxon>
        <taxon>Bacillati</taxon>
        <taxon>Actinomycetota</taxon>
        <taxon>Actinomycetes</taxon>
        <taxon>Kitasatosporales</taxon>
        <taxon>Streptomycetaceae</taxon>
        <taxon>Streptomyces</taxon>
    </lineage>
</organism>
<evidence type="ECO:0000313" key="4">
    <source>
        <dbReference type="Proteomes" id="UP000194266"/>
    </source>
</evidence>
<reference evidence="3 4" key="1">
    <citation type="submission" date="2016-12" db="EMBL/GenBank/DDBJ databases">
        <title>Genome Mining:The Detection of Biosynthetic Gene Clusters to Aid in the Expression of Curamycin A produced by Streptomyces sp. strain CZA14.</title>
        <authorList>
            <person name="Durrell K.A."/>
            <person name="Kirby B.M."/>
            <person name="Khan W."/>
            <person name="Mthethwa T."/>
            <person name="Le Roes-Hill M."/>
        </authorList>
    </citation>
    <scope>NUCLEOTIDE SEQUENCE [LARGE SCALE GENOMIC DNA]</scope>
    <source>
        <strain evidence="3 4">CZA14</strain>
    </source>
</reference>
<dbReference type="EMBL" id="MRYD01000011">
    <property type="protein sequence ID" value="OSZ61675.1"/>
    <property type="molecule type" value="Genomic_DNA"/>
</dbReference>
<feature type="transmembrane region" description="Helical" evidence="2">
    <location>
        <begin position="143"/>
        <end position="163"/>
    </location>
</feature>
<sequence length="238" mass="25821">MIFSGSEQSGCVMYNEGHLSPPLVPPDAAWDPAEELAWMLQEAMEEELPRIPGPRDEESIPAPAGGTPLGNLQEISAEPPPLRPTHRGHRRIAERKRRGALQTTSCLVAALAAVIACGVSFFSGMVACEPLRMVAAARVPGGIVPWWPLLVYGPWLVASLSVLRAALHQRRAVHSWCTVLFFSAITIFLCVLQAPKTVLDTTAAALPGLASLACFQQAVRQVTLTRAPRKSTPRHRNR</sequence>
<feature type="compositionally biased region" description="Basic residues" evidence="1">
    <location>
        <begin position="84"/>
        <end position="93"/>
    </location>
</feature>
<keyword evidence="2" id="KW-0472">Membrane</keyword>
<dbReference type="Proteomes" id="UP000194266">
    <property type="component" value="Unassembled WGS sequence"/>
</dbReference>
<keyword evidence="4" id="KW-1185">Reference proteome</keyword>
<proteinExistence type="predicted"/>
<protein>
    <recommendedName>
        <fullName evidence="5">DUF2637 domain-containing protein</fullName>
    </recommendedName>
</protein>